<proteinExistence type="predicted"/>
<keyword evidence="7" id="KW-0378">Hydrolase</keyword>
<name>A0A0J7KIE0_LASNI</name>
<organism evidence="13 15">
    <name type="scientific">Lasius niger</name>
    <name type="common">Black garden ant</name>
    <dbReference type="NCBI Taxonomy" id="67767"/>
    <lineage>
        <taxon>Eukaryota</taxon>
        <taxon>Metazoa</taxon>
        <taxon>Ecdysozoa</taxon>
        <taxon>Arthropoda</taxon>
        <taxon>Hexapoda</taxon>
        <taxon>Insecta</taxon>
        <taxon>Pterygota</taxon>
        <taxon>Neoptera</taxon>
        <taxon>Endopterygota</taxon>
        <taxon>Hymenoptera</taxon>
        <taxon>Apocrita</taxon>
        <taxon>Aculeata</taxon>
        <taxon>Formicoidea</taxon>
        <taxon>Formicidae</taxon>
        <taxon>Formicinae</taxon>
        <taxon>Lasius</taxon>
        <taxon>Lasius</taxon>
    </lineage>
</organism>
<evidence type="ECO:0000256" key="3">
    <source>
        <dbReference type="ARBA" id="ARBA00022679"/>
    </source>
</evidence>
<dbReference type="Proteomes" id="UP000036403">
    <property type="component" value="Unassembled WGS sequence"/>
</dbReference>
<dbReference type="Pfam" id="PF17917">
    <property type="entry name" value="RT_RNaseH"/>
    <property type="match status" value="1"/>
</dbReference>
<dbReference type="FunFam" id="3.30.70.270:FF:000020">
    <property type="entry name" value="Transposon Tf2-6 polyprotein-like Protein"/>
    <property type="match status" value="1"/>
</dbReference>
<dbReference type="PROSITE" id="PS50878">
    <property type="entry name" value="RT_POL"/>
    <property type="match status" value="1"/>
</dbReference>
<evidence type="ECO:0000256" key="2">
    <source>
        <dbReference type="ARBA" id="ARBA00022670"/>
    </source>
</evidence>
<dbReference type="EMBL" id="LBMM01006918">
    <property type="protein sequence ID" value="KMQ90194.1"/>
    <property type="molecule type" value="Genomic_DNA"/>
</dbReference>
<evidence type="ECO:0000256" key="10">
    <source>
        <dbReference type="SAM" id="Phobius"/>
    </source>
</evidence>
<evidence type="ECO:0000256" key="5">
    <source>
        <dbReference type="ARBA" id="ARBA00022722"/>
    </source>
</evidence>
<feature type="domain" description="Reverse transcriptase" evidence="11">
    <location>
        <begin position="1"/>
        <end position="152"/>
    </location>
</feature>
<dbReference type="PANTHER" id="PTHR37984:SF5">
    <property type="entry name" value="PROTEIN NYNRIN-LIKE"/>
    <property type="match status" value="1"/>
</dbReference>
<dbReference type="Pfam" id="PF00078">
    <property type="entry name" value="RVT_1"/>
    <property type="match status" value="1"/>
</dbReference>
<dbReference type="SUPFAM" id="SSF53098">
    <property type="entry name" value="Ribonuclease H-like"/>
    <property type="match status" value="1"/>
</dbReference>
<dbReference type="EMBL" id="LBMM01006919">
    <property type="protein sequence ID" value="KMQ90193.1"/>
    <property type="molecule type" value="Genomic_DNA"/>
</dbReference>
<sequence>MVIDYRRLYEKTTGDVYPLPNISDILDQLGGAKYFSVLDLASGFHQIPMDPKDAHKTAFSTPYGHYQFSRMPFGLRNAPATFQRLMDNVLSGLQGIELLVYMDDIVIYASSLREHDIKIDKLMKRLREANLTLQPDKCEFLRHEVAYLGHIITDDGVRPDPQKIVAVKTFPIPRSLKNVRQFLGLAGYYRRFIAGFSEIAKPLSDLLKKNGNFCWNENTQHSFETLRELLCKEPILQFPDFEKEFLLTTDASDHAVAGILSQGTIGQDLPIAYASRVLNPAEKNYSTIEKELLAIIYCVAHFRPYLYGRKFTLITDHQPLTWLCRVKDPSSRLMRWRLKLEEYEYTVIYKAGKTNCNADALSRNPVNYLVCPLEKRPRLPVRVSNLSDTSESEDEDDDTRRRKIPVRRQSSERVFCSTRPYVVASDTSEEIFAYPRSPDSPPFSSTPLTSRTSPPVSPENLQQSPRWHLKGNKPNENVNEETDEESCGSDEDSTLKELSPTRSILHTPEIPPEPPPEILDFTLGYSDGSQDDDDSNATSPDDEEGNLQQKERTIRNKCKLKETTTPLLQREDNTVIMVTIDKHPFDDGAQEFKTAGKLPPLDELTLGRARVYPSTYPGKHIIVLPAKEQRSTQLDKNILNECFASLLDVITELNLDTFSIQKTNKLDSIPWRSIRNLLSTVLSEQPCTVSIYLGIAATPPSEERRSIIQEHHESAVGGHKGVTKTYLRIKERFMWPNMKRDIQDFIGNCRTCQTMKLVRKKTRQPMILTDTPGKAFDKVALDIVGPFKITPRGNVYILTMQDLLTKYSVYAPLPDARAETIANAFINNFICHFGCPKSILTDQGSNLTGLLMKSIAKKFRIQQLRTTAYHPQSNGSLERSHMVLIEYLKCFVTNEERWDDLIERARFSYNTSAHEGTGYTPHELIFGHTARIPSGFTREEESETYHSHLLNLFEKISDLQVAAKSNLIKAKERSKGYYDKRMNPVTFRVDDNMVIQIILVILLVRYNSALIGYDCDVPYSNGTTISLLEVDSCHSGQETPVLRKVIVDLLEKPNNAISSEKCLKKEPEIRSAMMLAYQDPILLAYALKGTPGYSARIRGEAAQLYRCTSVPVLLRATEDCFQELPITINGHPAYLQPRTRIITFKGTRIACDPATAAMYRLNNVWYTFLEEAERAVDLPTLLDIKTLPWGRLQVIPADDSVEKGEKVIKRPRDNAKDYKEPESPKYTVESILIQLPASVQAGKLKEELSIMEKYFNIFWITVIQITLVIILGTLALSILLANMKKSTSEILTLSAERDPYALSNYKEENDSSDGSTRSVSRLEELLREPHSITIEETLPTNDGSTIPSQIHELRMSYQRLERRLDRIAVRR</sequence>
<dbReference type="InterPro" id="IPR012337">
    <property type="entry name" value="RNaseH-like_sf"/>
</dbReference>
<keyword evidence="4" id="KW-0548">Nucleotidyltransferase</keyword>
<keyword evidence="5" id="KW-0540">Nuclease</keyword>
<evidence type="ECO:0000313" key="14">
    <source>
        <dbReference type="EMBL" id="KMQ90194.1"/>
    </source>
</evidence>
<dbReference type="GO" id="GO:0006508">
    <property type="term" value="P:proteolysis"/>
    <property type="evidence" value="ECO:0007669"/>
    <property type="project" value="UniProtKB-KW"/>
</dbReference>
<evidence type="ECO:0000313" key="15">
    <source>
        <dbReference type="Proteomes" id="UP000036403"/>
    </source>
</evidence>
<dbReference type="CDD" id="cd01647">
    <property type="entry name" value="RT_LTR"/>
    <property type="match status" value="1"/>
</dbReference>
<keyword evidence="3" id="KW-0808">Transferase</keyword>
<feature type="compositionally biased region" description="Acidic residues" evidence="9">
    <location>
        <begin position="529"/>
        <end position="545"/>
    </location>
</feature>
<evidence type="ECO:0000259" key="11">
    <source>
        <dbReference type="PROSITE" id="PS50878"/>
    </source>
</evidence>
<dbReference type="InterPro" id="IPR041373">
    <property type="entry name" value="RT_RNaseH"/>
</dbReference>
<keyword evidence="2" id="KW-0645">Protease</keyword>
<keyword evidence="10" id="KW-0812">Transmembrane</keyword>
<dbReference type="Pfam" id="PF24664">
    <property type="entry name" value="Monjiviricetes_fusion"/>
    <property type="match status" value="2"/>
</dbReference>
<keyword evidence="10" id="KW-1133">Transmembrane helix</keyword>
<evidence type="ECO:0000259" key="12">
    <source>
        <dbReference type="PROSITE" id="PS50994"/>
    </source>
</evidence>
<dbReference type="PaxDb" id="67767-A0A0J7KIE0"/>
<dbReference type="InterPro" id="IPR050951">
    <property type="entry name" value="Retrovirus_Pol_polyprotein"/>
</dbReference>
<dbReference type="Gene3D" id="1.10.340.70">
    <property type="match status" value="1"/>
</dbReference>
<dbReference type="InterPro" id="IPR043502">
    <property type="entry name" value="DNA/RNA_pol_sf"/>
</dbReference>
<dbReference type="Pfam" id="PF17921">
    <property type="entry name" value="Integrase_H2C2"/>
    <property type="match status" value="1"/>
</dbReference>
<reference evidence="13 15" key="1">
    <citation type="submission" date="2015-04" db="EMBL/GenBank/DDBJ databases">
        <title>Lasius niger genome sequencing.</title>
        <authorList>
            <person name="Konorov E.A."/>
            <person name="Nikitin M.A."/>
            <person name="Kirill M.V."/>
            <person name="Chang P."/>
        </authorList>
    </citation>
    <scope>NUCLEOTIDE SEQUENCE [LARGE SCALE GENOMIC DNA]</scope>
    <source>
        <tissue evidence="13">Whole</tissue>
    </source>
</reference>
<dbReference type="OrthoDB" id="7549930at2759"/>
<dbReference type="GO" id="GO:0004519">
    <property type="term" value="F:endonuclease activity"/>
    <property type="evidence" value="ECO:0007669"/>
    <property type="project" value="UniProtKB-KW"/>
</dbReference>
<dbReference type="Gene3D" id="3.10.10.10">
    <property type="entry name" value="HIV Type 1 Reverse Transcriptase, subunit A, domain 1"/>
    <property type="match status" value="1"/>
</dbReference>
<keyword evidence="10" id="KW-0472">Membrane</keyword>
<evidence type="ECO:0000256" key="1">
    <source>
        <dbReference type="ARBA" id="ARBA00012493"/>
    </source>
</evidence>
<dbReference type="CDD" id="cd09274">
    <property type="entry name" value="RNase_HI_RT_Ty3"/>
    <property type="match status" value="1"/>
</dbReference>
<dbReference type="InterPro" id="IPR043128">
    <property type="entry name" value="Rev_trsase/Diguanyl_cyclase"/>
</dbReference>
<evidence type="ECO:0000256" key="9">
    <source>
        <dbReference type="SAM" id="MobiDB-lite"/>
    </source>
</evidence>
<dbReference type="SUPFAM" id="SSF56672">
    <property type="entry name" value="DNA/RNA polymerases"/>
    <property type="match status" value="1"/>
</dbReference>
<dbReference type="STRING" id="67767.A0A0J7KIE0"/>
<dbReference type="PROSITE" id="PS50994">
    <property type="entry name" value="INTEGRASE"/>
    <property type="match status" value="1"/>
</dbReference>
<feature type="compositionally biased region" description="Acidic residues" evidence="9">
    <location>
        <begin position="478"/>
        <end position="492"/>
    </location>
</feature>
<evidence type="ECO:0000256" key="6">
    <source>
        <dbReference type="ARBA" id="ARBA00022759"/>
    </source>
</evidence>
<keyword evidence="15" id="KW-1185">Reference proteome</keyword>
<comment type="caution">
    <text evidence="13">The sequence shown here is derived from an EMBL/GenBank/DDBJ whole genome shotgun (WGS) entry which is preliminary data.</text>
</comment>
<feature type="domain" description="Integrase catalytic" evidence="12">
    <location>
        <begin position="768"/>
        <end position="929"/>
    </location>
</feature>
<dbReference type="Gene3D" id="3.30.420.10">
    <property type="entry name" value="Ribonuclease H-like superfamily/Ribonuclease H"/>
    <property type="match status" value="1"/>
</dbReference>
<feature type="region of interest" description="Disordered" evidence="9">
    <location>
        <begin position="382"/>
        <end position="409"/>
    </location>
</feature>
<dbReference type="GO" id="GO:0003964">
    <property type="term" value="F:RNA-directed DNA polymerase activity"/>
    <property type="evidence" value="ECO:0007669"/>
    <property type="project" value="UniProtKB-KW"/>
</dbReference>
<dbReference type="InterPro" id="IPR000477">
    <property type="entry name" value="RT_dom"/>
</dbReference>
<keyword evidence="6 13" id="KW-0255">Endonuclease</keyword>
<dbReference type="InterPro" id="IPR001584">
    <property type="entry name" value="Integrase_cat-core"/>
</dbReference>
<dbReference type="EC" id="2.7.7.49" evidence="1"/>
<dbReference type="FunFam" id="3.10.10.10:FF:000007">
    <property type="entry name" value="Retrovirus-related Pol polyprotein from transposon 17.6-like Protein"/>
    <property type="match status" value="1"/>
</dbReference>
<dbReference type="GO" id="GO:0015074">
    <property type="term" value="P:DNA integration"/>
    <property type="evidence" value="ECO:0007669"/>
    <property type="project" value="InterPro"/>
</dbReference>
<evidence type="ECO:0000256" key="7">
    <source>
        <dbReference type="ARBA" id="ARBA00022801"/>
    </source>
</evidence>
<dbReference type="FunFam" id="3.10.20.370:FF:000001">
    <property type="entry name" value="Retrovirus-related Pol polyprotein from transposon 17.6-like protein"/>
    <property type="match status" value="1"/>
</dbReference>
<dbReference type="Pfam" id="PF00665">
    <property type="entry name" value="rve"/>
    <property type="match status" value="1"/>
</dbReference>
<evidence type="ECO:0000313" key="13">
    <source>
        <dbReference type="EMBL" id="KMQ90193.1"/>
    </source>
</evidence>
<keyword evidence="8" id="KW-0695">RNA-directed DNA polymerase</keyword>
<dbReference type="FunFam" id="3.30.420.10:FF:000032">
    <property type="entry name" value="Retrovirus-related Pol polyprotein from transposon 297-like Protein"/>
    <property type="match status" value="1"/>
</dbReference>
<dbReference type="GO" id="GO:0003676">
    <property type="term" value="F:nucleic acid binding"/>
    <property type="evidence" value="ECO:0007669"/>
    <property type="project" value="InterPro"/>
</dbReference>
<feature type="transmembrane region" description="Helical" evidence="10">
    <location>
        <begin position="1257"/>
        <end position="1281"/>
    </location>
</feature>
<accession>A0A0J7KIE0</accession>
<dbReference type="GO" id="GO:0042575">
    <property type="term" value="C:DNA polymerase complex"/>
    <property type="evidence" value="ECO:0007669"/>
    <property type="project" value="UniProtKB-ARBA"/>
</dbReference>
<dbReference type="InterPro" id="IPR036397">
    <property type="entry name" value="RNaseH_sf"/>
</dbReference>
<dbReference type="PANTHER" id="PTHR37984">
    <property type="entry name" value="PROTEIN CBG26694"/>
    <property type="match status" value="1"/>
</dbReference>
<evidence type="ECO:0000256" key="4">
    <source>
        <dbReference type="ARBA" id="ARBA00022695"/>
    </source>
</evidence>
<feature type="region of interest" description="Disordered" evidence="9">
    <location>
        <begin position="432"/>
        <end position="554"/>
    </location>
</feature>
<dbReference type="InterPro" id="IPR041588">
    <property type="entry name" value="Integrase_H2C2"/>
</dbReference>
<dbReference type="GO" id="GO:0008233">
    <property type="term" value="F:peptidase activity"/>
    <property type="evidence" value="ECO:0007669"/>
    <property type="project" value="UniProtKB-KW"/>
</dbReference>
<gene>
    <name evidence="14" type="ORF">RF55_10071</name>
    <name evidence="13" type="ORF">RF55_10072</name>
</gene>
<evidence type="ECO:0000256" key="8">
    <source>
        <dbReference type="ARBA" id="ARBA00022918"/>
    </source>
</evidence>
<dbReference type="FunFam" id="1.10.340.70:FF:000001">
    <property type="entry name" value="Retrovirus-related Pol polyprotein from transposon gypsy-like Protein"/>
    <property type="match status" value="1"/>
</dbReference>
<protein>
    <recommendedName>
        <fullName evidence="1">RNA-directed DNA polymerase</fullName>
        <ecNumber evidence="1">2.7.7.49</ecNumber>
    </recommendedName>
</protein>
<dbReference type="Gene3D" id="3.30.70.270">
    <property type="match status" value="2"/>
</dbReference>
<feature type="compositionally biased region" description="Low complexity" evidence="9">
    <location>
        <begin position="442"/>
        <end position="454"/>
    </location>
</feature>